<sequence>MVQTRRGRGEEVKQNEGTEVRKSRGRNAAVETVKEKQKTPIKKSSSAIKKEVSPIKKSPIKKMIFTASPGRTTYSSRLKTPTRKEKKDKDVEMEAITNRMDKCVLNMSPPLSQDSAISMSRSLSKSSSSLDSKRDELTTPPPSECTNPSTSSLVTPIVPLRGRENEFHRLVSLIDRSRENKEPLTIYISGTPGTGKSATTGLVLQLLGMAPRKIKTCMVNCTSVTKGDDLCAAIMRSLEMPCPASTAKSKFTTFVTALKNTLVLVLDEADFVEEKMLSSIFTMPATVSPHLIVIGLFQLCFKLTTSISIKKWLCSGIANSIDLTERLLRKIKLKIEVERMVFPRYSKEELALIVSHKMKEEIAEGEGLDSTGIDLCARKVSAVSGDVREVMSIMRQSCLRSRIERVKEEEENMDVGNEKIPSTPKTAPVSLRHINDVARLKYSSALSRSTLQLQPGVLLALCLKLSAGKKKSLTRGTLLNEYRKASSHKEAKWPMVEGSDLAEAFDMLVSQGHISLQGDLIRIQVDSKTARESIRDNEVLMSIDLIL</sequence>
<dbReference type="PANTHER" id="PTHR10763">
    <property type="entry name" value="CELL DIVISION CONTROL PROTEIN 6-RELATED"/>
    <property type="match status" value="1"/>
</dbReference>
<dbReference type="Gene3D" id="1.10.8.60">
    <property type="match status" value="1"/>
</dbReference>
<feature type="compositionally biased region" description="Basic and acidic residues" evidence="2">
    <location>
        <begin position="7"/>
        <end position="22"/>
    </location>
</feature>
<protein>
    <recommendedName>
        <fullName evidence="3">ORC1/DEAH AAA+ ATPase domain-containing protein</fullName>
    </recommendedName>
</protein>
<evidence type="ECO:0000256" key="2">
    <source>
        <dbReference type="SAM" id="MobiDB-lite"/>
    </source>
</evidence>
<evidence type="ECO:0000256" key="1">
    <source>
        <dbReference type="ARBA" id="ARBA00006184"/>
    </source>
</evidence>
<dbReference type="InterPro" id="IPR027417">
    <property type="entry name" value="P-loop_NTPase"/>
</dbReference>
<dbReference type="GO" id="GO:0006270">
    <property type="term" value="P:DNA replication initiation"/>
    <property type="evidence" value="ECO:0007669"/>
    <property type="project" value="TreeGrafter"/>
</dbReference>
<dbReference type="GO" id="GO:0005634">
    <property type="term" value="C:nucleus"/>
    <property type="evidence" value="ECO:0007669"/>
    <property type="project" value="TreeGrafter"/>
</dbReference>
<comment type="caution">
    <text evidence="4">The sequence shown here is derived from an EMBL/GenBank/DDBJ whole genome shotgun (WGS) entry which is preliminary data.</text>
</comment>
<evidence type="ECO:0000313" key="4">
    <source>
        <dbReference type="EMBL" id="GMR53152.1"/>
    </source>
</evidence>
<organism evidence="4 5">
    <name type="scientific">Pristionchus mayeri</name>
    <dbReference type="NCBI Taxonomy" id="1317129"/>
    <lineage>
        <taxon>Eukaryota</taxon>
        <taxon>Metazoa</taxon>
        <taxon>Ecdysozoa</taxon>
        <taxon>Nematoda</taxon>
        <taxon>Chromadorea</taxon>
        <taxon>Rhabditida</taxon>
        <taxon>Rhabditina</taxon>
        <taxon>Diplogasteromorpha</taxon>
        <taxon>Diplogasteroidea</taxon>
        <taxon>Neodiplogasteridae</taxon>
        <taxon>Pristionchus</taxon>
    </lineage>
</organism>
<name>A0AAN5D009_9BILA</name>
<reference evidence="5" key="1">
    <citation type="submission" date="2022-10" db="EMBL/GenBank/DDBJ databases">
        <title>Genome assembly of Pristionchus species.</title>
        <authorList>
            <person name="Yoshida K."/>
            <person name="Sommer R.J."/>
        </authorList>
    </citation>
    <scope>NUCLEOTIDE SEQUENCE [LARGE SCALE GENOMIC DNA]</scope>
    <source>
        <strain evidence="5">RS5460</strain>
    </source>
</reference>
<dbReference type="GO" id="GO:0033314">
    <property type="term" value="P:mitotic DNA replication checkpoint signaling"/>
    <property type="evidence" value="ECO:0007669"/>
    <property type="project" value="TreeGrafter"/>
</dbReference>
<dbReference type="SUPFAM" id="SSF52540">
    <property type="entry name" value="P-loop containing nucleoside triphosphate hydrolases"/>
    <property type="match status" value="1"/>
</dbReference>
<dbReference type="CDD" id="cd00009">
    <property type="entry name" value="AAA"/>
    <property type="match status" value="1"/>
</dbReference>
<feature type="compositionally biased region" description="Polar residues" evidence="2">
    <location>
        <begin position="69"/>
        <end position="79"/>
    </location>
</feature>
<feature type="domain" description="ORC1/DEAH AAA+ ATPase" evidence="3">
    <location>
        <begin position="184"/>
        <end position="295"/>
    </location>
</feature>
<feature type="compositionally biased region" description="Low complexity" evidence="2">
    <location>
        <begin position="120"/>
        <end position="130"/>
    </location>
</feature>
<dbReference type="PANTHER" id="PTHR10763:SF26">
    <property type="entry name" value="CELL DIVISION CONTROL PROTEIN 6 HOMOLOG"/>
    <property type="match status" value="1"/>
</dbReference>
<feature type="compositionally biased region" description="Polar residues" evidence="2">
    <location>
        <begin position="109"/>
        <end position="119"/>
    </location>
</feature>
<dbReference type="Proteomes" id="UP001328107">
    <property type="component" value="Unassembled WGS sequence"/>
</dbReference>
<evidence type="ECO:0000259" key="3">
    <source>
        <dbReference type="Pfam" id="PF13401"/>
    </source>
</evidence>
<feature type="compositionally biased region" description="Basic and acidic residues" evidence="2">
    <location>
        <begin position="82"/>
        <end position="92"/>
    </location>
</feature>
<keyword evidence="5" id="KW-1185">Reference proteome</keyword>
<feature type="compositionally biased region" description="Low complexity" evidence="2">
    <location>
        <begin position="55"/>
        <end position="64"/>
    </location>
</feature>
<gene>
    <name evidence="4" type="ORF">PMAYCL1PPCAC_23347</name>
</gene>
<dbReference type="EMBL" id="BTRK01000005">
    <property type="protein sequence ID" value="GMR53152.1"/>
    <property type="molecule type" value="Genomic_DNA"/>
</dbReference>
<dbReference type="InterPro" id="IPR049945">
    <property type="entry name" value="AAA_22"/>
</dbReference>
<feature type="compositionally biased region" description="Polar residues" evidence="2">
    <location>
        <begin position="144"/>
        <end position="154"/>
    </location>
</feature>
<dbReference type="Pfam" id="PF13401">
    <property type="entry name" value="AAA_22"/>
    <property type="match status" value="1"/>
</dbReference>
<dbReference type="AlphaFoldDB" id="A0AAN5D009"/>
<accession>A0AAN5D009</accession>
<dbReference type="InterPro" id="IPR050311">
    <property type="entry name" value="ORC1/CDC6"/>
</dbReference>
<comment type="similarity">
    <text evidence="1">Belongs to the CDC6/cdc18 family.</text>
</comment>
<proteinExistence type="inferred from homology"/>
<dbReference type="GO" id="GO:0003688">
    <property type="term" value="F:DNA replication origin binding"/>
    <property type="evidence" value="ECO:0007669"/>
    <property type="project" value="TreeGrafter"/>
</dbReference>
<dbReference type="GO" id="GO:0016887">
    <property type="term" value="F:ATP hydrolysis activity"/>
    <property type="evidence" value="ECO:0007669"/>
    <property type="project" value="InterPro"/>
</dbReference>
<feature type="region of interest" description="Disordered" evidence="2">
    <location>
        <begin position="1"/>
        <end position="155"/>
    </location>
</feature>
<evidence type="ECO:0000313" key="5">
    <source>
        <dbReference type="Proteomes" id="UP001328107"/>
    </source>
</evidence>
<dbReference type="Gene3D" id="3.40.50.300">
    <property type="entry name" value="P-loop containing nucleotide triphosphate hydrolases"/>
    <property type="match status" value="1"/>
</dbReference>